<accession>A0A174E7E6</accession>
<organism evidence="7 8">
    <name type="scientific">Dorea longicatena</name>
    <dbReference type="NCBI Taxonomy" id="88431"/>
    <lineage>
        <taxon>Bacteria</taxon>
        <taxon>Bacillati</taxon>
        <taxon>Bacillota</taxon>
        <taxon>Clostridia</taxon>
        <taxon>Lachnospirales</taxon>
        <taxon>Lachnospiraceae</taxon>
        <taxon>Dorea</taxon>
    </lineage>
</organism>
<dbReference type="InterPro" id="IPR012340">
    <property type="entry name" value="NA-bd_OB-fold"/>
</dbReference>
<evidence type="ECO:0000259" key="6">
    <source>
        <dbReference type="Pfam" id="PF01957"/>
    </source>
</evidence>
<protein>
    <submittedName>
        <fullName evidence="7">NfeD-like C-terminal, partner-binding</fullName>
    </submittedName>
</protein>
<dbReference type="RefSeq" id="WP_055182554.1">
    <property type="nucleotide sequence ID" value="NZ_CABIWY010000024.1"/>
</dbReference>
<dbReference type="EMBL" id="CYYY01000024">
    <property type="protein sequence ID" value="CUO33701.1"/>
    <property type="molecule type" value="Genomic_DNA"/>
</dbReference>
<dbReference type="Proteomes" id="UP000095439">
    <property type="component" value="Unassembled WGS sequence"/>
</dbReference>
<gene>
    <name evidence="7" type="ORF">ERS852423_02936</name>
</gene>
<keyword evidence="3 5" id="KW-1133">Transmembrane helix</keyword>
<feature type="transmembrane region" description="Helical" evidence="5">
    <location>
        <begin position="33"/>
        <end position="62"/>
    </location>
</feature>
<name>A0A174E7E6_9FIRM</name>
<dbReference type="AlphaFoldDB" id="A0A174E7E6"/>
<evidence type="ECO:0000256" key="3">
    <source>
        <dbReference type="ARBA" id="ARBA00022989"/>
    </source>
</evidence>
<dbReference type="SUPFAM" id="SSF141322">
    <property type="entry name" value="NfeD domain-like"/>
    <property type="match status" value="1"/>
</dbReference>
<feature type="transmembrane region" description="Helical" evidence="5">
    <location>
        <begin position="7"/>
        <end position="27"/>
    </location>
</feature>
<keyword evidence="2 5" id="KW-0812">Transmembrane</keyword>
<sequence>MRVIYWLAIFIVLLIIEIATMGLTTIWFAGGALLAFCAGLVGFGLGVQIGVFVIVSILLLILTRPIAVKFFNQERQKTNAESLIGQHALVTEDIDTIKAKGQVEIRGQIWSAKTDEPDGTIPKNTVVVVNGIQGVKLIVHAREE</sequence>
<evidence type="ECO:0000256" key="1">
    <source>
        <dbReference type="ARBA" id="ARBA00004141"/>
    </source>
</evidence>
<dbReference type="PANTHER" id="PTHR33507">
    <property type="entry name" value="INNER MEMBRANE PROTEIN YBBJ"/>
    <property type="match status" value="1"/>
</dbReference>
<feature type="domain" description="NfeD-like C-terminal" evidence="6">
    <location>
        <begin position="80"/>
        <end position="139"/>
    </location>
</feature>
<evidence type="ECO:0000313" key="8">
    <source>
        <dbReference type="Proteomes" id="UP000095439"/>
    </source>
</evidence>
<dbReference type="GO" id="GO:0005886">
    <property type="term" value="C:plasma membrane"/>
    <property type="evidence" value="ECO:0007669"/>
    <property type="project" value="TreeGrafter"/>
</dbReference>
<proteinExistence type="predicted"/>
<comment type="subcellular location">
    <subcellularLocation>
        <location evidence="1">Membrane</location>
        <topology evidence="1">Multi-pass membrane protein</topology>
    </subcellularLocation>
</comment>
<evidence type="ECO:0000256" key="5">
    <source>
        <dbReference type="SAM" id="Phobius"/>
    </source>
</evidence>
<evidence type="ECO:0000256" key="4">
    <source>
        <dbReference type="ARBA" id="ARBA00023136"/>
    </source>
</evidence>
<reference evidence="7 8" key="1">
    <citation type="submission" date="2015-09" db="EMBL/GenBank/DDBJ databases">
        <authorList>
            <consortium name="Pathogen Informatics"/>
        </authorList>
    </citation>
    <scope>NUCLEOTIDE SEQUENCE [LARGE SCALE GENOMIC DNA]</scope>
    <source>
        <strain evidence="7 8">2789STDY5608866</strain>
    </source>
</reference>
<evidence type="ECO:0000256" key="2">
    <source>
        <dbReference type="ARBA" id="ARBA00022692"/>
    </source>
</evidence>
<dbReference type="InterPro" id="IPR052165">
    <property type="entry name" value="Membrane_assoc_protease"/>
</dbReference>
<dbReference type="Pfam" id="PF01957">
    <property type="entry name" value="NfeD"/>
    <property type="match status" value="1"/>
</dbReference>
<dbReference type="Gene3D" id="2.40.50.140">
    <property type="entry name" value="Nucleic acid-binding proteins"/>
    <property type="match status" value="1"/>
</dbReference>
<keyword evidence="4 5" id="KW-0472">Membrane</keyword>
<evidence type="ECO:0000313" key="7">
    <source>
        <dbReference type="EMBL" id="CUO33701.1"/>
    </source>
</evidence>
<dbReference type="PANTHER" id="PTHR33507:SF3">
    <property type="entry name" value="INNER MEMBRANE PROTEIN YBBJ"/>
    <property type="match status" value="1"/>
</dbReference>
<dbReference type="InterPro" id="IPR002810">
    <property type="entry name" value="NfeD-like_C"/>
</dbReference>